<name>A0A5A7R085_STRAF</name>
<keyword evidence="3" id="KW-1185">Reference proteome</keyword>
<feature type="non-terminal residue" evidence="2">
    <location>
        <position position="1"/>
    </location>
</feature>
<evidence type="ECO:0000256" key="1">
    <source>
        <dbReference type="SAM" id="MobiDB-lite"/>
    </source>
</evidence>
<feature type="non-terminal residue" evidence="2">
    <location>
        <position position="116"/>
    </location>
</feature>
<reference evidence="3" key="1">
    <citation type="journal article" date="2019" name="Curr. Biol.">
        <title>Genome Sequence of Striga asiatica Provides Insight into the Evolution of Plant Parasitism.</title>
        <authorList>
            <person name="Yoshida S."/>
            <person name="Kim S."/>
            <person name="Wafula E.K."/>
            <person name="Tanskanen J."/>
            <person name="Kim Y.M."/>
            <person name="Honaas L."/>
            <person name="Yang Z."/>
            <person name="Spallek T."/>
            <person name="Conn C.E."/>
            <person name="Ichihashi Y."/>
            <person name="Cheong K."/>
            <person name="Cui S."/>
            <person name="Der J.P."/>
            <person name="Gundlach H."/>
            <person name="Jiao Y."/>
            <person name="Hori C."/>
            <person name="Ishida J.K."/>
            <person name="Kasahara H."/>
            <person name="Kiba T."/>
            <person name="Kim M.S."/>
            <person name="Koo N."/>
            <person name="Laohavisit A."/>
            <person name="Lee Y.H."/>
            <person name="Lumba S."/>
            <person name="McCourt P."/>
            <person name="Mortimer J.C."/>
            <person name="Mutuku J.M."/>
            <person name="Nomura T."/>
            <person name="Sasaki-Sekimoto Y."/>
            <person name="Seto Y."/>
            <person name="Wang Y."/>
            <person name="Wakatake T."/>
            <person name="Sakakibara H."/>
            <person name="Demura T."/>
            <person name="Yamaguchi S."/>
            <person name="Yoneyama K."/>
            <person name="Manabe R.I."/>
            <person name="Nelson D.C."/>
            <person name="Schulman A.H."/>
            <person name="Timko M.P."/>
            <person name="dePamphilis C.W."/>
            <person name="Choi D."/>
            <person name="Shirasu K."/>
        </authorList>
    </citation>
    <scope>NUCLEOTIDE SEQUENCE [LARGE SCALE GENOMIC DNA]</scope>
    <source>
        <strain evidence="3">cv. UVA1</strain>
    </source>
</reference>
<gene>
    <name evidence="2" type="ORF">STAS_28114</name>
</gene>
<feature type="region of interest" description="Disordered" evidence="1">
    <location>
        <begin position="50"/>
        <end position="75"/>
    </location>
</feature>
<feature type="compositionally biased region" description="Polar residues" evidence="1">
    <location>
        <begin position="57"/>
        <end position="75"/>
    </location>
</feature>
<organism evidence="2 3">
    <name type="scientific">Striga asiatica</name>
    <name type="common">Asiatic witchweed</name>
    <name type="synonym">Buchnera asiatica</name>
    <dbReference type="NCBI Taxonomy" id="4170"/>
    <lineage>
        <taxon>Eukaryota</taxon>
        <taxon>Viridiplantae</taxon>
        <taxon>Streptophyta</taxon>
        <taxon>Embryophyta</taxon>
        <taxon>Tracheophyta</taxon>
        <taxon>Spermatophyta</taxon>
        <taxon>Magnoliopsida</taxon>
        <taxon>eudicotyledons</taxon>
        <taxon>Gunneridae</taxon>
        <taxon>Pentapetalae</taxon>
        <taxon>asterids</taxon>
        <taxon>lamiids</taxon>
        <taxon>Lamiales</taxon>
        <taxon>Orobanchaceae</taxon>
        <taxon>Buchnereae</taxon>
        <taxon>Striga</taxon>
    </lineage>
</organism>
<proteinExistence type="predicted"/>
<dbReference type="AlphaFoldDB" id="A0A5A7R085"/>
<dbReference type="EMBL" id="BKCP01009403">
    <property type="protein sequence ID" value="GER50789.1"/>
    <property type="molecule type" value="Genomic_DNA"/>
</dbReference>
<protein>
    <submittedName>
        <fullName evidence="2">Carbon-monoxide dehydrogenase small subunit</fullName>
    </submittedName>
</protein>
<dbReference type="Proteomes" id="UP000325081">
    <property type="component" value="Unassembled WGS sequence"/>
</dbReference>
<evidence type="ECO:0000313" key="2">
    <source>
        <dbReference type="EMBL" id="GER50789.1"/>
    </source>
</evidence>
<comment type="caution">
    <text evidence="2">The sequence shown here is derived from an EMBL/GenBank/DDBJ whole genome shotgun (WGS) entry which is preliminary data.</text>
</comment>
<evidence type="ECO:0000313" key="3">
    <source>
        <dbReference type="Proteomes" id="UP000325081"/>
    </source>
</evidence>
<dbReference type="OrthoDB" id="10334453at2759"/>
<sequence length="116" mass="12974">SRLLQARELTQLTSPDNIMDERAIMREVFGTRRGHECGFGRILKGSKSTAIHDIPESSINSNSTRKDTQGATPNAESYFEKMSKALARLKAKVGIDVDEEKETVAQFTHQEHENGQ</sequence>
<accession>A0A5A7R085</accession>